<evidence type="ECO:0000256" key="9">
    <source>
        <dbReference type="RuleBase" id="RU000584"/>
    </source>
</evidence>
<dbReference type="InterPro" id="IPR000343">
    <property type="entry name" value="4pyrrol_synth_GluRdtase"/>
</dbReference>
<dbReference type="GO" id="GO:0008883">
    <property type="term" value="F:glutamyl-tRNA reductase activity"/>
    <property type="evidence" value="ECO:0007669"/>
    <property type="project" value="UniProtKB-EC"/>
</dbReference>
<dbReference type="Pfam" id="PF05201">
    <property type="entry name" value="GlutR_N"/>
    <property type="match status" value="1"/>
</dbReference>
<keyword evidence="5 8" id="KW-0560">Oxidoreductase</keyword>
<dbReference type="Pfam" id="PF00745">
    <property type="entry name" value="GlutR_dimer"/>
    <property type="match status" value="1"/>
</dbReference>
<feature type="domain" description="Tetrapyrrole biosynthesis glutamyl-tRNA reductase dimerisation" evidence="10">
    <location>
        <begin position="317"/>
        <end position="412"/>
    </location>
</feature>
<comment type="similarity">
    <text evidence="2 8 9">Belongs to the glutamyl-tRNA reductase family.</text>
</comment>
<feature type="binding site" evidence="8">
    <location>
        <begin position="113"/>
        <end position="115"/>
    </location>
    <ligand>
        <name>substrate</name>
    </ligand>
</feature>
<protein>
    <recommendedName>
        <fullName evidence="3 8">Glutamyl-tRNA reductase</fullName>
        <shortName evidence="8">GluTR</shortName>
        <ecNumber evidence="3 8">1.2.1.70</ecNumber>
    </recommendedName>
</protein>
<dbReference type="Gene3D" id="3.40.50.720">
    <property type="entry name" value="NAD(P)-binding Rossmann-like Domain"/>
    <property type="match status" value="1"/>
</dbReference>
<dbReference type="PANTHER" id="PTHR43013">
    <property type="entry name" value="GLUTAMYL-TRNA REDUCTASE"/>
    <property type="match status" value="1"/>
</dbReference>
<evidence type="ECO:0000313" key="14">
    <source>
        <dbReference type="Proteomes" id="UP000613030"/>
    </source>
</evidence>
<dbReference type="EMBL" id="JAERRB010000001">
    <property type="protein sequence ID" value="MBL0740284.1"/>
    <property type="molecule type" value="Genomic_DNA"/>
</dbReference>
<evidence type="ECO:0000313" key="13">
    <source>
        <dbReference type="EMBL" id="MBL0740284.1"/>
    </source>
</evidence>
<dbReference type="Gene3D" id="3.30.460.30">
    <property type="entry name" value="Glutamyl-tRNA reductase, N-terminal domain"/>
    <property type="match status" value="1"/>
</dbReference>
<dbReference type="SUPFAM" id="SSF69742">
    <property type="entry name" value="Glutamyl tRNA-reductase catalytic, N-terminal domain"/>
    <property type="match status" value="1"/>
</dbReference>
<dbReference type="SUPFAM" id="SSF51735">
    <property type="entry name" value="NAD(P)-binding Rossmann-fold domains"/>
    <property type="match status" value="1"/>
</dbReference>
<dbReference type="HAMAP" id="MF_00087">
    <property type="entry name" value="Glu_tRNA_reductase"/>
    <property type="match status" value="1"/>
</dbReference>
<dbReference type="Proteomes" id="UP000613030">
    <property type="component" value="Unassembled WGS sequence"/>
</dbReference>
<feature type="binding site" evidence="8">
    <location>
        <position position="119"/>
    </location>
    <ligand>
        <name>substrate</name>
    </ligand>
</feature>
<sequence>MTQNFKALVLTYKTAPVAIREQVSLNEEASKKLLNFIRDYTAATDVLVVSTCNRTEVYYLAEKDFSTEIFKGLSLLKAIEPGFEAHFSNFSGQAAVQHLFDVAIGLDAQVIGDLQISGQVKNAYQWSADENMAGPFLHRLMHTIFFVNKRVVQETSFRDGAASISYAAKELAEDLTAGLTAPKVLVVGVGEIGQDVCLNLVHSRLKEVKILNRTPEKAEKLAQRCGFSFGTIDQLASEIAKADIVISSVSGNQPLITRELLDHVKILSHKYFIDLSMPRSIESAIEEVPGTLVYNLDDIREKTNEAVEKRKASIPHVQAIIQEVIADFEDWSKEMIVTPTIQKLKNTLEQIRKEELARFLKNAKPEEAERLEEMSRSLMQKILKYPVLQLKAACKRGDAESLSEVLNELFNLEGQPEKSKH</sequence>
<dbReference type="Pfam" id="PF01488">
    <property type="entry name" value="Shikimate_DH"/>
    <property type="match status" value="1"/>
</dbReference>
<gene>
    <name evidence="8" type="primary">hemA</name>
    <name evidence="13" type="ORF">JI741_03605</name>
</gene>
<comment type="caution">
    <text evidence="13">The sequence shown here is derived from an EMBL/GenBank/DDBJ whole genome shotgun (WGS) entry which is preliminary data.</text>
</comment>
<comment type="subunit">
    <text evidence="8">Homodimer.</text>
</comment>
<comment type="catalytic activity">
    <reaction evidence="7 8 9">
        <text>(S)-4-amino-5-oxopentanoate + tRNA(Glu) + NADP(+) = L-glutamyl-tRNA(Glu) + NADPH + H(+)</text>
        <dbReference type="Rhea" id="RHEA:12344"/>
        <dbReference type="Rhea" id="RHEA-COMP:9663"/>
        <dbReference type="Rhea" id="RHEA-COMP:9680"/>
        <dbReference type="ChEBI" id="CHEBI:15378"/>
        <dbReference type="ChEBI" id="CHEBI:57501"/>
        <dbReference type="ChEBI" id="CHEBI:57783"/>
        <dbReference type="ChEBI" id="CHEBI:58349"/>
        <dbReference type="ChEBI" id="CHEBI:78442"/>
        <dbReference type="ChEBI" id="CHEBI:78520"/>
        <dbReference type="EC" id="1.2.1.70"/>
    </reaction>
</comment>
<dbReference type="EC" id="1.2.1.70" evidence="3 8"/>
<feature type="binding site" evidence="8">
    <location>
        <begin position="51"/>
        <end position="54"/>
    </location>
    <ligand>
        <name>substrate</name>
    </ligand>
</feature>
<evidence type="ECO:0000256" key="3">
    <source>
        <dbReference type="ARBA" id="ARBA00012970"/>
    </source>
</evidence>
<dbReference type="SUPFAM" id="SSF69075">
    <property type="entry name" value="Glutamyl tRNA-reductase dimerization domain"/>
    <property type="match status" value="1"/>
</dbReference>
<comment type="domain">
    <text evidence="8">Possesses an unusual extended V-shaped dimeric structure with each monomer consisting of three distinct domains arranged along a curved 'spinal' alpha-helix. The N-terminal catalytic domain specifically recognizes the glutamate moiety of the substrate. The second domain is the NADPH-binding domain, and the third C-terminal domain is responsible for dimerization.</text>
</comment>
<organism evidence="13 14">
    <name type="scientific">Chryseolinea lacunae</name>
    <dbReference type="NCBI Taxonomy" id="2801331"/>
    <lineage>
        <taxon>Bacteria</taxon>
        <taxon>Pseudomonadati</taxon>
        <taxon>Bacteroidota</taxon>
        <taxon>Cytophagia</taxon>
        <taxon>Cytophagales</taxon>
        <taxon>Fulvivirgaceae</taxon>
        <taxon>Chryseolinea</taxon>
    </lineage>
</organism>
<dbReference type="InterPro" id="IPR036291">
    <property type="entry name" value="NAD(P)-bd_dom_sf"/>
</dbReference>
<evidence type="ECO:0000256" key="4">
    <source>
        <dbReference type="ARBA" id="ARBA00022857"/>
    </source>
</evidence>
<evidence type="ECO:0000256" key="5">
    <source>
        <dbReference type="ARBA" id="ARBA00023002"/>
    </source>
</evidence>
<accession>A0ABS1KLT4</accession>
<evidence type="ECO:0000256" key="7">
    <source>
        <dbReference type="ARBA" id="ARBA00047464"/>
    </source>
</evidence>
<evidence type="ECO:0000259" key="12">
    <source>
        <dbReference type="Pfam" id="PF05201"/>
    </source>
</evidence>
<feature type="domain" description="Quinate/shikimate 5-dehydrogenase/glutamyl-tRNA reductase" evidence="11">
    <location>
        <begin position="170"/>
        <end position="301"/>
    </location>
</feature>
<evidence type="ECO:0000256" key="1">
    <source>
        <dbReference type="ARBA" id="ARBA00005059"/>
    </source>
</evidence>
<dbReference type="PIRSF" id="PIRSF000445">
    <property type="entry name" value="4pyrrol_synth_GluRdtase"/>
    <property type="match status" value="1"/>
</dbReference>
<feature type="binding site" evidence="8">
    <location>
        <begin position="188"/>
        <end position="193"/>
    </location>
    <ligand>
        <name>NADP(+)</name>
        <dbReference type="ChEBI" id="CHEBI:58349"/>
    </ligand>
</feature>
<comment type="function">
    <text evidence="8">Catalyzes the NADPH-dependent reduction of glutamyl-tRNA(Glu) to glutamate 1-semialdehyde (GSA).</text>
</comment>
<comment type="pathway">
    <text evidence="1 8 9">Porphyrin-containing compound metabolism; protoporphyrin-IX biosynthesis; 5-aminolevulinate from L-glutamyl-tRNA(Glu): step 1/2.</text>
</comment>
<name>A0ABS1KLT4_9BACT</name>
<dbReference type="InterPro" id="IPR036453">
    <property type="entry name" value="GluRdtase_dimer_dom_sf"/>
</dbReference>
<evidence type="ECO:0000259" key="10">
    <source>
        <dbReference type="Pfam" id="PF00745"/>
    </source>
</evidence>
<evidence type="ECO:0000256" key="8">
    <source>
        <dbReference type="HAMAP-Rule" id="MF_00087"/>
    </source>
</evidence>
<dbReference type="RefSeq" id="WP_202007451.1">
    <property type="nucleotide sequence ID" value="NZ_JAERRB010000001.1"/>
</dbReference>
<reference evidence="13 14" key="1">
    <citation type="submission" date="2021-01" db="EMBL/GenBank/DDBJ databases">
        <title>Chryseolinea sp. Jin1 Genome sequencing and assembly.</title>
        <authorList>
            <person name="Kim I."/>
        </authorList>
    </citation>
    <scope>NUCLEOTIDE SEQUENCE [LARGE SCALE GENOMIC DNA]</scope>
    <source>
        <strain evidence="13 14">Jin1</strain>
    </source>
</reference>
<keyword evidence="6 8" id="KW-0627">Porphyrin biosynthesis</keyword>
<dbReference type="InterPro" id="IPR015895">
    <property type="entry name" value="4pyrrol_synth_GluRdtase_N"/>
</dbReference>
<feature type="domain" description="Glutamyl-tRNA reductase N-terminal" evidence="12">
    <location>
        <begin position="10"/>
        <end position="155"/>
    </location>
</feature>
<dbReference type="InterPro" id="IPR006151">
    <property type="entry name" value="Shikm_DH/Glu-tRNA_Rdtase"/>
</dbReference>
<comment type="caution">
    <text evidence="8">Lacks conserved residue(s) required for the propagation of feature annotation.</text>
</comment>
<dbReference type="NCBIfam" id="TIGR01035">
    <property type="entry name" value="hemA"/>
    <property type="match status" value="1"/>
</dbReference>
<proteinExistence type="inferred from homology"/>
<keyword evidence="14" id="KW-1185">Reference proteome</keyword>
<keyword evidence="4 8" id="KW-0521">NADP</keyword>
<evidence type="ECO:0000256" key="2">
    <source>
        <dbReference type="ARBA" id="ARBA00005916"/>
    </source>
</evidence>
<dbReference type="InterPro" id="IPR036343">
    <property type="entry name" value="GluRdtase_N_sf"/>
</dbReference>
<feature type="site" description="Important for activity" evidence="8">
    <location>
        <position position="98"/>
    </location>
</feature>
<evidence type="ECO:0000259" key="11">
    <source>
        <dbReference type="Pfam" id="PF01488"/>
    </source>
</evidence>
<dbReference type="CDD" id="cd05213">
    <property type="entry name" value="NAD_bind_Glutamyl_tRNA_reduct"/>
    <property type="match status" value="1"/>
</dbReference>
<comment type="miscellaneous">
    <text evidence="8">During catalysis, the active site Cys acts as a nucleophile attacking the alpha-carbonyl group of tRNA-bound glutamate with the formation of a thioester intermediate between enzyme and glutamate, and the concomitant release of tRNA(Glu). The thioester intermediate is finally reduced by direct hydride transfer from NADPH, to form the product GSA.</text>
</comment>
<dbReference type="InterPro" id="IPR015896">
    <property type="entry name" value="4pyrrol_synth_GluRdtase_dimer"/>
</dbReference>
<feature type="active site" description="Nucleophile" evidence="8">
    <location>
        <position position="52"/>
    </location>
</feature>
<evidence type="ECO:0000256" key="6">
    <source>
        <dbReference type="ARBA" id="ARBA00023244"/>
    </source>
</evidence>
<dbReference type="PANTHER" id="PTHR43013:SF1">
    <property type="entry name" value="GLUTAMYL-TRNA REDUCTASE"/>
    <property type="match status" value="1"/>
</dbReference>